<gene>
    <name evidence="1" type="ORF">PAXRUDRAFT_147263</name>
</gene>
<reference evidence="2" key="2">
    <citation type="submission" date="2015-01" db="EMBL/GenBank/DDBJ databases">
        <title>Evolutionary Origins and Diversification of the Mycorrhizal Mutualists.</title>
        <authorList>
            <consortium name="DOE Joint Genome Institute"/>
            <consortium name="Mycorrhizal Genomics Consortium"/>
            <person name="Kohler A."/>
            <person name="Kuo A."/>
            <person name="Nagy L.G."/>
            <person name="Floudas D."/>
            <person name="Copeland A."/>
            <person name="Barry K.W."/>
            <person name="Cichocki N."/>
            <person name="Veneault-Fourrey C."/>
            <person name="LaButti K."/>
            <person name="Lindquist E.A."/>
            <person name="Lipzen A."/>
            <person name="Lundell T."/>
            <person name="Morin E."/>
            <person name="Murat C."/>
            <person name="Riley R."/>
            <person name="Ohm R."/>
            <person name="Sun H."/>
            <person name="Tunlid A."/>
            <person name="Henrissat B."/>
            <person name="Grigoriev I.V."/>
            <person name="Hibbett D.S."/>
            <person name="Martin F."/>
        </authorList>
    </citation>
    <scope>NUCLEOTIDE SEQUENCE [LARGE SCALE GENOMIC DNA]</scope>
    <source>
        <strain evidence="2">Ve08.2h10</strain>
    </source>
</reference>
<proteinExistence type="predicted"/>
<name>A0A0D0E519_9AGAM</name>
<dbReference type="OrthoDB" id="162969at2759"/>
<evidence type="ECO:0000313" key="2">
    <source>
        <dbReference type="Proteomes" id="UP000054538"/>
    </source>
</evidence>
<dbReference type="EMBL" id="KN825277">
    <property type="protein sequence ID" value="KIK92465.1"/>
    <property type="molecule type" value="Genomic_DNA"/>
</dbReference>
<dbReference type="InParanoid" id="A0A0D0E519"/>
<protein>
    <submittedName>
        <fullName evidence="1">Uncharacterized protein</fullName>
    </submittedName>
</protein>
<sequence>LNPAVETHNIFDAMDKDIFKSVMDAKKLWERNGGDDDKNDNINVPAPSLTHSEILMLRKYVATFNDPFACKLKVMLGSFGQWTCVVEMRAWRTPNLLIISLINRFIVTAKPIVLNIVINEHKF</sequence>
<dbReference type="AlphaFoldDB" id="A0A0D0E519"/>
<reference evidence="1 2" key="1">
    <citation type="submission" date="2014-04" db="EMBL/GenBank/DDBJ databases">
        <authorList>
            <consortium name="DOE Joint Genome Institute"/>
            <person name="Kuo A."/>
            <person name="Kohler A."/>
            <person name="Jargeat P."/>
            <person name="Nagy L.G."/>
            <person name="Floudas D."/>
            <person name="Copeland A."/>
            <person name="Barry K.W."/>
            <person name="Cichocki N."/>
            <person name="Veneault-Fourrey C."/>
            <person name="LaButti K."/>
            <person name="Lindquist E.A."/>
            <person name="Lipzen A."/>
            <person name="Lundell T."/>
            <person name="Morin E."/>
            <person name="Murat C."/>
            <person name="Sun H."/>
            <person name="Tunlid A."/>
            <person name="Henrissat B."/>
            <person name="Grigoriev I.V."/>
            <person name="Hibbett D.S."/>
            <person name="Martin F."/>
            <person name="Nordberg H.P."/>
            <person name="Cantor M.N."/>
            <person name="Hua S.X."/>
        </authorList>
    </citation>
    <scope>NUCLEOTIDE SEQUENCE [LARGE SCALE GENOMIC DNA]</scope>
    <source>
        <strain evidence="1 2">Ve08.2h10</strain>
    </source>
</reference>
<dbReference type="Proteomes" id="UP000054538">
    <property type="component" value="Unassembled WGS sequence"/>
</dbReference>
<keyword evidence="2" id="KW-1185">Reference proteome</keyword>
<dbReference type="HOGENOM" id="CLU_156048_0_0_1"/>
<evidence type="ECO:0000313" key="1">
    <source>
        <dbReference type="EMBL" id="KIK92465.1"/>
    </source>
</evidence>
<feature type="non-terminal residue" evidence="1">
    <location>
        <position position="1"/>
    </location>
</feature>
<organism evidence="1 2">
    <name type="scientific">Paxillus rubicundulus Ve08.2h10</name>
    <dbReference type="NCBI Taxonomy" id="930991"/>
    <lineage>
        <taxon>Eukaryota</taxon>
        <taxon>Fungi</taxon>
        <taxon>Dikarya</taxon>
        <taxon>Basidiomycota</taxon>
        <taxon>Agaricomycotina</taxon>
        <taxon>Agaricomycetes</taxon>
        <taxon>Agaricomycetidae</taxon>
        <taxon>Boletales</taxon>
        <taxon>Paxilineae</taxon>
        <taxon>Paxillaceae</taxon>
        <taxon>Paxillus</taxon>
    </lineage>
</organism>
<accession>A0A0D0E519</accession>